<dbReference type="AlphaFoldDB" id="A0A432JIZ7"/>
<comment type="caution">
    <text evidence="2">The sequence shown here is derived from an EMBL/GenBank/DDBJ whole genome shotgun (WGS) entry which is preliminary data.</text>
</comment>
<protein>
    <submittedName>
        <fullName evidence="2">Uncharacterized protein</fullName>
    </submittedName>
</protein>
<proteinExistence type="predicted"/>
<feature type="region of interest" description="Disordered" evidence="1">
    <location>
        <begin position="34"/>
        <end position="56"/>
    </location>
</feature>
<evidence type="ECO:0000313" key="2">
    <source>
        <dbReference type="EMBL" id="RUA22366.1"/>
    </source>
</evidence>
<dbReference type="EMBL" id="RXHI01000018">
    <property type="protein sequence ID" value="RUA22366.1"/>
    <property type="molecule type" value="Genomic_DNA"/>
</dbReference>
<sequence>MVDENGNLVGLEPDLAALLAERMDVELELSRHLRQSPATSGSGISGCGHFSSGSPARADPATELLLEVVCDCSRGRFSHSDWTSMRGSRYA</sequence>
<accession>A0A432JIZ7</accession>
<evidence type="ECO:0000256" key="1">
    <source>
        <dbReference type="SAM" id="MobiDB-lite"/>
    </source>
</evidence>
<organism evidence="2">
    <name type="scientific">Billgrantia gudaonensis</name>
    <dbReference type="NCBI Taxonomy" id="376427"/>
    <lineage>
        <taxon>Bacteria</taxon>
        <taxon>Pseudomonadati</taxon>
        <taxon>Pseudomonadota</taxon>
        <taxon>Gammaproteobacteria</taxon>
        <taxon>Oceanospirillales</taxon>
        <taxon>Halomonadaceae</taxon>
        <taxon>Billgrantia</taxon>
    </lineage>
</organism>
<reference evidence="2" key="1">
    <citation type="submission" date="2018-12" db="EMBL/GenBank/DDBJ databases">
        <authorList>
            <person name="Jadhav K."/>
            <person name="Kushwaha B."/>
            <person name="Jadhav I."/>
        </authorList>
    </citation>
    <scope>NUCLEOTIDE SEQUENCE [LARGE SCALE GENOMIC DNA]</scope>
    <source>
        <strain evidence="2">SBS 10</strain>
    </source>
</reference>
<gene>
    <name evidence="2" type="ORF">DSL92_06215</name>
</gene>
<name>A0A432JIZ7_9GAMM</name>